<dbReference type="AlphaFoldDB" id="A0A2N6LP56"/>
<comment type="caution">
    <text evidence="2">The sequence shown here is derived from an EMBL/GenBank/DDBJ whole genome shotgun (WGS) entry which is preliminary data.</text>
</comment>
<name>A0A2N6LP56_9CYAN</name>
<gene>
    <name evidence="2" type="ORF">CEN46_01275</name>
</gene>
<evidence type="ECO:0000256" key="1">
    <source>
        <dbReference type="SAM" id="MobiDB-lite"/>
    </source>
</evidence>
<organism evidence="2 3">
    <name type="scientific">Fischerella thermalis CCMEE 5318</name>
    <dbReference type="NCBI Taxonomy" id="2019666"/>
    <lineage>
        <taxon>Bacteria</taxon>
        <taxon>Bacillati</taxon>
        <taxon>Cyanobacteriota</taxon>
        <taxon>Cyanophyceae</taxon>
        <taxon>Nostocales</taxon>
        <taxon>Hapalosiphonaceae</taxon>
        <taxon>Fischerella</taxon>
    </lineage>
</organism>
<sequence length="85" mass="9519">MRVAFGLGERGRLNRPGDTPNQHIDITQKPAPFSSIRPVRGFYTNQPSFNAIKQSAPQRLGSFVQVFARGFNLPPFSKNRLGKHP</sequence>
<reference evidence="2 3" key="1">
    <citation type="submission" date="2017-07" db="EMBL/GenBank/DDBJ databases">
        <title>Genomes of Fischerella (Mastigocladus) sp. strains.</title>
        <authorList>
            <person name="Miller S.R."/>
        </authorList>
    </citation>
    <scope>NUCLEOTIDE SEQUENCE [LARGE SCALE GENOMIC DNA]</scope>
    <source>
        <strain evidence="2 3">CCMEE 5318</strain>
    </source>
</reference>
<protein>
    <submittedName>
        <fullName evidence="2">Uncharacterized protein</fullName>
    </submittedName>
</protein>
<dbReference type="EMBL" id="NMQE01000030">
    <property type="protein sequence ID" value="PMB27524.1"/>
    <property type="molecule type" value="Genomic_DNA"/>
</dbReference>
<evidence type="ECO:0000313" key="3">
    <source>
        <dbReference type="Proteomes" id="UP000235081"/>
    </source>
</evidence>
<proteinExistence type="predicted"/>
<evidence type="ECO:0000313" key="2">
    <source>
        <dbReference type="EMBL" id="PMB27524.1"/>
    </source>
</evidence>
<dbReference type="Proteomes" id="UP000235081">
    <property type="component" value="Unassembled WGS sequence"/>
</dbReference>
<feature type="region of interest" description="Disordered" evidence="1">
    <location>
        <begin position="1"/>
        <end position="27"/>
    </location>
</feature>
<accession>A0A2N6LP56</accession>